<proteinExistence type="predicted"/>
<dbReference type="EMBL" id="KN822135">
    <property type="protein sequence ID" value="KIM55419.1"/>
    <property type="molecule type" value="Genomic_DNA"/>
</dbReference>
<dbReference type="Pfam" id="PF06985">
    <property type="entry name" value="HET"/>
    <property type="match status" value="1"/>
</dbReference>
<dbReference type="InterPro" id="IPR010730">
    <property type="entry name" value="HET"/>
</dbReference>
<protein>
    <submittedName>
        <fullName evidence="4">Uncharacterized protein</fullName>
    </submittedName>
</protein>
<keyword evidence="5" id="KW-1185">Reference proteome</keyword>
<accession>A0A0C3DGC4</accession>
<dbReference type="AlphaFoldDB" id="A0A0C3DGC4"/>
<evidence type="ECO:0000313" key="5">
    <source>
        <dbReference type="Proteomes" id="UP000053989"/>
    </source>
</evidence>
<gene>
    <name evidence="4" type="ORF">SCLCIDRAFT_1221105</name>
</gene>
<dbReference type="OrthoDB" id="5122891at2759"/>
<dbReference type="STRING" id="1036808.A0A0C3DGC4"/>
<evidence type="ECO:0000313" key="4">
    <source>
        <dbReference type="EMBL" id="KIM55419.1"/>
    </source>
</evidence>
<feature type="region of interest" description="Disordered" evidence="1">
    <location>
        <begin position="563"/>
        <end position="590"/>
    </location>
</feature>
<dbReference type="InterPro" id="IPR058525">
    <property type="entry name" value="DUF8212"/>
</dbReference>
<dbReference type="HOGENOM" id="CLU_000288_138_11_1"/>
<evidence type="ECO:0000256" key="1">
    <source>
        <dbReference type="SAM" id="MobiDB-lite"/>
    </source>
</evidence>
<evidence type="ECO:0000259" key="2">
    <source>
        <dbReference type="Pfam" id="PF06985"/>
    </source>
</evidence>
<dbReference type="Pfam" id="PF26640">
    <property type="entry name" value="DUF8212"/>
    <property type="match status" value="1"/>
</dbReference>
<reference evidence="5" key="2">
    <citation type="submission" date="2015-01" db="EMBL/GenBank/DDBJ databases">
        <title>Evolutionary Origins and Diversification of the Mycorrhizal Mutualists.</title>
        <authorList>
            <consortium name="DOE Joint Genome Institute"/>
            <consortium name="Mycorrhizal Genomics Consortium"/>
            <person name="Kohler A."/>
            <person name="Kuo A."/>
            <person name="Nagy L.G."/>
            <person name="Floudas D."/>
            <person name="Copeland A."/>
            <person name="Barry K.W."/>
            <person name="Cichocki N."/>
            <person name="Veneault-Fourrey C."/>
            <person name="LaButti K."/>
            <person name="Lindquist E.A."/>
            <person name="Lipzen A."/>
            <person name="Lundell T."/>
            <person name="Morin E."/>
            <person name="Murat C."/>
            <person name="Riley R."/>
            <person name="Ohm R."/>
            <person name="Sun H."/>
            <person name="Tunlid A."/>
            <person name="Henrissat B."/>
            <person name="Grigoriev I.V."/>
            <person name="Hibbett D.S."/>
            <person name="Martin F."/>
        </authorList>
    </citation>
    <scope>NUCLEOTIDE SEQUENCE [LARGE SCALE GENOMIC DNA]</scope>
    <source>
        <strain evidence="5">Foug A</strain>
    </source>
</reference>
<evidence type="ECO:0000259" key="3">
    <source>
        <dbReference type="Pfam" id="PF26640"/>
    </source>
</evidence>
<feature type="compositionally biased region" description="Polar residues" evidence="1">
    <location>
        <begin position="572"/>
        <end position="582"/>
    </location>
</feature>
<dbReference type="InParanoid" id="A0A0C3DGC4"/>
<sequence>MHLLNARTRQLEEFSHKPPAFAILSHRWRHGEVQFEDIRKDDACSLMPGYAKIKRCCAQAVQDGLEYVWVDTCCIDKQSSAVLSESLNSMFAWYKAAHVCYAYLDDVSCDEVLDEENASFEDSEWFGRGWTLQELLAPETLYFFAEDWTMIGSKISLASTVARITGIHPDVLLYPERLYFFSIATRMSWAARRRTTKDEDMAYSLMGIFDVHMPIIYGEGGKKAFSRLQHEIIKASNDQSIFAWRTHIPGRRPPSTPLGPLAESPVSFSRSSGICRISPDEWTQNWAKKDEAHIQGTIPRLPEFTMTNNGLNITLPMRELEDPKDTVEAILCCCTGPVAWDGDGYTVDCEKAKPVCIYLKKLFSPHVQHYERTLDLDHKGEMEPRFDIGYVLQDIHLRSPQANMATPRKEISLPNFVVRYVRVSEAGFIPELNVAPRCVIAQSGEGTALLRMELPLEPDQCLTVARIVVQRPADGECFTVALGASSFKSGGGPWVYATAGESDERQVKEAVQNLSKMDWARLTLRTREVVNVTMRKMDSGSVGYGGNRGDNEYKVTLIVNTPTSREPRHTPKSSVLKEQSCTRGLEGCRP</sequence>
<reference evidence="4 5" key="1">
    <citation type="submission" date="2014-04" db="EMBL/GenBank/DDBJ databases">
        <authorList>
            <consortium name="DOE Joint Genome Institute"/>
            <person name="Kuo A."/>
            <person name="Kohler A."/>
            <person name="Nagy L.G."/>
            <person name="Floudas D."/>
            <person name="Copeland A."/>
            <person name="Barry K.W."/>
            <person name="Cichocki N."/>
            <person name="Veneault-Fourrey C."/>
            <person name="LaButti K."/>
            <person name="Lindquist E.A."/>
            <person name="Lipzen A."/>
            <person name="Lundell T."/>
            <person name="Morin E."/>
            <person name="Murat C."/>
            <person name="Sun H."/>
            <person name="Tunlid A."/>
            <person name="Henrissat B."/>
            <person name="Grigoriev I.V."/>
            <person name="Hibbett D.S."/>
            <person name="Martin F."/>
            <person name="Nordberg H.P."/>
            <person name="Cantor M.N."/>
            <person name="Hua S.X."/>
        </authorList>
    </citation>
    <scope>NUCLEOTIDE SEQUENCE [LARGE SCALE GENOMIC DNA]</scope>
    <source>
        <strain evidence="4 5">Foug A</strain>
    </source>
</reference>
<feature type="domain" description="Heterokaryon incompatibility" evidence="2">
    <location>
        <begin position="21"/>
        <end position="111"/>
    </location>
</feature>
<organism evidence="4 5">
    <name type="scientific">Scleroderma citrinum Foug A</name>
    <dbReference type="NCBI Taxonomy" id="1036808"/>
    <lineage>
        <taxon>Eukaryota</taxon>
        <taxon>Fungi</taxon>
        <taxon>Dikarya</taxon>
        <taxon>Basidiomycota</taxon>
        <taxon>Agaricomycotina</taxon>
        <taxon>Agaricomycetes</taxon>
        <taxon>Agaricomycetidae</taxon>
        <taxon>Boletales</taxon>
        <taxon>Sclerodermatineae</taxon>
        <taxon>Sclerodermataceae</taxon>
        <taxon>Scleroderma</taxon>
    </lineage>
</organism>
<name>A0A0C3DGC4_9AGAM</name>
<dbReference type="PANTHER" id="PTHR10622:SF10">
    <property type="entry name" value="HET DOMAIN-CONTAINING PROTEIN"/>
    <property type="match status" value="1"/>
</dbReference>
<dbReference type="Proteomes" id="UP000053989">
    <property type="component" value="Unassembled WGS sequence"/>
</dbReference>
<feature type="domain" description="DUF8212" evidence="3">
    <location>
        <begin position="223"/>
        <end position="321"/>
    </location>
</feature>
<dbReference type="PANTHER" id="PTHR10622">
    <property type="entry name" value="HET DOMAIN-CONTAINING PROTEIN"/>
    <property type="match status" value="1"/>
</dbReference>